<accession>A0ABN3NT67</accession>
<comment type="caution">
    <text evidence="1">The sequence shown here is derived from an EMBL/GenBank/DDBJ whole genome shotgun (WGS) entry which is preliminary data.</text>
</comment>
<reference evidence="1 2" key="1">
    <citation type="journal article" date="2019" name="Int. J. Syst. Evol. Microbiol.">
        <title>The Global Catalogue of Microorganisms (GCM) 10K type strain sequencing project: providing services to taxonomists for standard genome sequencing and annotation.</title>
        <authorList>
            <consortium name="The Broad Institute Genomics Platform"/>
            <consortium name="The Broad Institute Genome Sequencing Center for Infectious Disease"/>
            <person name="Wu L."/>
            <person name="Ma J."/>
        </authorList>
    </citation>
    <scope>NUCLEOTIDE SEQUENCE [LARGE SCALE GENOMIC DNA]</scope>
    <source>
        <strain evidence="1 2">JCM 3367</strain>
    </source>
</reference>
<evidence type="ECO:0000313" key="2">
    <source>
        <dbReference type="Proteomes" id="UP001499978"/>
    </source>
</evidence>
<protein>
    <submittedName>
        <fullName evidence="1">Uncharacterized protein</fullName>
    </submittedName>
</protein>
<name>A0ABN3NT67_9ACTN</name>
<sequence length="67" mass="7124">MSDEELFCAVCGIDATARTPDAVLDADIDNPELLCSGCGTAILVAPVVVWAFNRTDTVWSAPQQRIA</sequence>
<proteinExistence type="predicted"/>
<organism evidence="1 2">
    <name type="scientific">Pilimelia columellifera subsp. columellifera</name>
    <dbReference type="NCBI Taxonomy" id="706583"/>
    <lineage>
        <taxon>Bacteria</taxon>
        <taxon>Bacillati</taxon>
        <taxon>Actinomycetota</taxon>
        <taxon>Actinomycetes</taxon>
        <taxon>Micromonosporales</taxon>
        <taxon>Micromonosporaceae</taxon>
        <taxon>Pilimelia</taxon>
    </lineage>
</organism>
<gene>
    <name evidence="1" type="ORF">GCM10010201_30160</name>
</gene>
<dbReference type="RefSeq" id="WP_344173571.1">
    <property type="nucleotide sequence ID" value="NZ_BAAARY010000016.1"/>
</dbReference>
<dbReference type="Proteomes" id="UP001499978">
    <property type="component" value="Unassembled WGS sequence"/>
</dbReference>
<evidence type="ECO:0000313" key="1">
    <source>
        <dbReference type="EMBL" id="GAA2528961.1"/>
    </source>
</evidence>
<keyword evidence="2" id="KW-1185">Reference proteome</keyword>
<dbReference type="EMBL" id="BAAARY010000016">
    <property type="protein sequence ID" value="GAA2528961.1"/>
    <property type="molecule type" value="Genomic_DNA"/>
</dbReference>